<comment type="cofactor">
    <cofactor evidence="6">
        <name>FMN</name>
        <dbReference type="ChEBI" id="CHEBI:58210"/>
    </cofactor>
    <text evidence="6">Binds 1 FMN per subunit.</text>
</comment>
<keyword evidence="2 6" id="KW-0288">FMN</keyword>
<dbReference type="PANTHER" id="PTHR43741:SF2">
    <property type="entry name" value="FMN-DEPENDENT NADH:QUINONE OXIDOREDUCTASE"/>
    <property type="match status" value="1"/>
</dbReference>
<dbReference type="Proteomes" id="UP000254704">
    <property type="component" value="Unassembled WGS sequence"/>
</dbReference>
<evidence type="ECO:0000256" key="1">
    <source>
        <dbReference type="ARBA" id="ARBA00022630"/>
    </source>
</evidence>
<sequence length="196" mass="21262">MKNVLVLKSSILAGYSQSNQLSDYFVSKLNDVNVIERDIAAKTLPYFDGVAVNALRGQPNTDEDKALLALSDELVAELKNADVIVFNAPMYNFNIPAQLKSYFDFIARPGVTFQYSSNGPEGLVKGKKAIVITTTGGMHKGQATDIVASYMKIMLSFVGITDVQFVYAEGFGLGEEAVTKAQTQAKAELDQIASTF</sequence>
<evidence type="ECO:0000256" key="2">
    <source>
        <dbReference type="ARBA" id="ARBA00022643"/>
    </source>
</evidence>
<dbReference type="Pfam" id="PF02525">
    <property type="entry name" value="Flavodoxin_2"/>
    <property type="match status" value="1"/>
</dbReference>
<comment type="subunit">
    <text evidence="6">Homodimer.</text>
</comment>
<dbReference type="EC" id="1.7.1.17" evidence="6"/>
<evidence type="ECO:0000256" key="4">
    <source>
        <dbReference type="ARBA" id="ARBA00023027"/>
    </source>
</evidence>
<comment type="catalytic activity">
    <reaction evidence="5">
        <text>N,N-dimethyl-1,4-phenylenediamine + anthranilate + 2 NAD(+) = 2-(4-dimethylaminophenyl)diazenylbenzoate + 2 NADH + 2 H(+)</text>
        <dbReference type="Rhea" id="RHEA:55872"/>
        <dbReference type="ChEBI" id="CHEBI:15378"/>
        <dbReference type="ChEBI" id="CHEBI:15783"/>
        <dbReference type="ChEBI" id="CHEBI:16567"/>
        <dbReference type="ChEBI" id="CHEBI:57540"/>
        <dbReference type="ChEBI" id="CHEBI:57945"/>
        <dbReference type="ChEBI" id="CHEBI:71579"/>
        <dbReference type="EC" id="1.7.1.17"/>
    </reaction>
    <physiologicalReaction direction="right-to-left" evidence="5">
        <dbReference type="Rhea" id="RHEA:55874"/>
    </physiologicalReaction>
</comment>
<feature type="binding site" evidence="6">
    <location>
        <begin position="16"/>
        <end position="18"/>
    </location>
    <ligand>
        <name>FMN</name>
        <dbReference type="ChEBI" id="CHEBI:58210"/>
    </ligand>
</feature>
<evidence type="ECO:0000259" key="7">
    <source>
        <dbReference type="Pfam" id="PF02525"/>
    </source>
</evidence>
<evidence type="ECO:0000256" key="6">
    <source>
        <dbReference type="HAMAP-Rule" id="MF_01216"/>
    </source>
</evidence>
<feature type="binding site" evidence="6">
    <location>
        <begin position="90"/>
        <end position="93"/>
    </location>
    <ligand>
        <name>FMN</name>
        <dbReference type="ChEBI" id="CHEBI:58210"/>
    </ligand>
</feature>
<dbReference type="SUPFAM" id="SSF52218">
    <property type="entry name" value="Flavoproteins"/>
    <property type="match status" value="1"/>
</dbReference>
<evidence type="ECO:0000313" key="8">
    <source>
        <dbReference type="EMBL" id="SUC09824.1"/>
    </source>
</evidence>
<dbReference type="GO" id="GO:0016655">
    <property type="term" value="F:oxidoreductase activity, acting on NAD(P)H, quinone or similar compound as acceptor"/>
    <property type="evidence" value="ECO:0007669"/>
    <property type="project" value="InterPro"/>
</dbReference>
<keyword evidence="3 6" id="KW-0560">Oxidoreductase</keyword>
<dbReference type="GO" id="GO:0009055">
    <property type="term" value="F:electron transfer activity"/>
    <property type="evidence" value="ECO:0007669"/>
    <property type="project" value="UniProtKB-UniRule"/>
</dbReference>
<organism evidence="8 9">
    <name type="scientific">Pasteurella canis</name>
    <dbReference type="NCBI Taxonomy" id="753"/>
    <lineage>
        <taxon>Bacteria</taxon>
        <taxon>Pseudomonadati</taxon>
        <taxon>Pseudomonadota</taxon>
        <taxon>Gammaproteobacteria</taxon>
        <taxon>Pasteurellales</taxon>
        <taxon>Pasteurellaceae</taxon>
        <taxon>Pasteurella</taxon>
    </lineage>
</organism>
<proteinExistence type="inferred from homology"/>
<feature type="domain" description="Flavodoxin-like fold" evidence="7">
    <location>
        <begin position="2"/>
        <end position="191"/>
    </location>
</feature>
<comment type="function">
    <text evidence="6">Also exhibits azoreductase activity. Catalyzes the reductive cleavage of the azo bond in aromatic azo compounds to the corresponding amines.</text>
</comment>
<dbReference type="Gene3D" id="3.40.50.360">
    <property type="match status" value="1"/>
</dbReference>
<gene>
    <name evidence="6 8" type="primary">azoR</name>
    <name evidence="8" type="ORF">NCTC11621_00846</name>
</gene>
<reference evidence="8 9" key="1">
    <citation type="submission" date="2018-06" db="EMBL/GenBank/DDBJ databases">
        <authorList>
            <consortium name="Pathogen Informatics"/>
            <person name="Doyle S."/>
        </authorList>
    </citation>
    <scope>NUCLEOTIDE SEQUENCE [LARGE SCALE GENOMIC DNA]</scope>
    <source>
        <strain evidence="8 9">NCTC11621</strain>
    </source>
</reference>
<evidence type="ECO:0000256" key="3">
    <source>
        <dbReference type="ARBA" id="ARBA00023002"/>
    </source>
</evidence>
<comment type="function">
    <text evidence="6">Quinone reductase that provides resistance to thiol-specific stress caused by electrophilic quinones.</text>
</comment>
<evidence type="ECO:0000256" key="5">
    <source>
        <dbReference type="ARBA" id="ARBA00048542"/>
    </source>
</evidence>
<feature type="binding site" evidence="6">
    <location>
        <begin position="134"/>
        <end position="137"/>
    </location>
    <ligand>
        <name>FMN</name>
        <dbReference type="ChEBI" id="CHEBI:58210"/>
    </ligand>
</feature>
<dbReference type="InterPro" id="IPR023048">
    <property type="entry name" value="NADH:quinone_OxRdtase_FMN_depd"/>
</dbReference>
<dbReference type="EMBL" id="UGTV01000015">
    <property type="protein sequence ID" value="SUC09824.1"/>
    <property type="molecule type" value="Genomic_DNA"/>
</dbReference>
<dbReference type="InterPro" id="IPR003680">
    <property type="entry name" value="Flavodoxin_fold"/>
</dbReference>
<dbReference type="InterPro" id="IPR050104">
    <property type="entry name" value="FMN-dep_NADH:Q_OxRdtase_AzoR1"/>
</dbReference>
<dbReference type="GO" id="GO:0010181">
    <property type="term" value="F:FMN binding"/>
    <property type="evidence" value="ECO:0007669"/>
    <property type="project" value="UniProtKB-UniRule"/>
</dbReference>
<keyword evidence="4 6" id="KW-0520">NAD</keyword>
<dbReference type="GO" id="GO:0016652">
    <property type="term" value="F:oxidoreductase activity, acting on NAD(P)H as acceptor"/>
    <property type="evidence" value="ECO:0007669"/>
    <property type="project" value="UniProtKB-UniRule"/>
</dbReference>
<keyword evidence="1 6" id="KW-0285">Flavoprotein</keyword>
<dbReference type="HAMAP" id="MF_01216">
    <property type="entry name" value="Azoreductase_type1"/>
    <property type="match status" value="1"/>
</dbReference>
<dbReference type="AlphaFoldDB" id="A0A379EUJ7"/>
<comment type="similarity">
    <text evidence="6">Belongs to the azoreductase type 1 family.</text>
</comment>
<dbReference type="PANTHER" id="PTHR43741">
    <property type="entry name" value="FMN-DEPENDENT NADH-AZOREDUCTASE 1"/>
    <property type="match status" value="1"/>
</dbReference>
<comment type="catalytic activity">
    <reaction evidence="6">
        <text>2 a quinone + NADH + H(+) = 2 a 1,4-benzosemiquinone + NAD(+)</text>
        <dbReference type="Rhea" id="RHEA:65952"/>
        <dbReference type="ChEBI" id="CHEBI:15378"/>
        <dbReference type="ChEBI" id="CHEBI:57540"/>
        <dbReference type="ChEBI" id="CHEBI:57945"/>
        <dbReference type="ChEBI" id="CHEBI:132124"/>
        <dbReference type="ChEBI" id="CHEBI:134225"/>
    </reaction>
</comment>
<protein>
    <recommendedName>
        <fullName evidence="6">FMN dependent NADH:quinone oxidoreductase</fullName>
        <ecNumber evidence="6">1.6.5.-</ecNumber>
    </recommendedName>
    <alternativeName>
        <fullName evidence="6">Azo-dye reductase</fullName>
    </alternativeName>
    <alternativeName>
        <fullName evidence="6">FMN-dependent NADH-azo compound oxidoreductase</fullName>
    </alternativeName>
    <alternativeName>
        <fullName evidence="6">FMN-dependent NADH-azoreductase</fullName>
        <ecNumber evidence="6">1.7.1.17</ecNumber>
    </alternativeName>
</protein>
<evidence type="ECO:0000313" key="9">
    <source>
        <dbReference type="Proteomes" id="UP000254704"/>
    </source>
</evidence>
<dbReference type="InterPro" id="IPR029039">
    <property type="entry name" value="Flavoprotein-like_sf"/>
</dbReference>
<dbReference type="RefSeq" id="WP_115322697.1">
    <property type="nucleotide sequence ID" value="NZ_UATN01000048.1"/>
</dbReference>
<accession>A0A379EUJ7</accession>
<dbReference type="EC" id="1.6.5.-" evidence="6"/>
<name>A0A379EUJ7_9PAST</name>
<feature type="binding site" evidence="6">
    <location>
        <position position="10"/>
    </location>
    <ligand>
        <name>FMN</name>
        <dbReference type="ChEBI" id="CHEBI:58210"/>
    </ligand>
</feature>